<feature type="region of interest" description="Disordered" evidence="5">
    <location>
        <begin position="51"/>
        <end position="94"/>
    </location>
</feature>
<sequence>MADGPVSYLEAPENYTRIQKSKTQGSCMLSRFSKWLWSGWDVGRSEVPDNLRAAGDSSGTKLEASAGASAPRTKRIPRTHTSGEMKIRSQPQEQLQEDLTQEAFPCRACKAWGVACDLQKPQCAHCVDQQLLCFYVAPLRLTMKRSKKVPSAGDDSITHD</sequence>
<dbReference type="GO" id="GO:0003677">
    <property type="term" value="F:DNA binding"/>
    <property type="evidence" value="ECO:0007669"/>
    <property type="project" value="UniProtKB-KW"/>
</dbReference>
<accession>A0A0F8U882</accession>
<gene>
    <name evidence="7" type="ORF">ARAM_004286</name>
</gene>
<feature type="domain" description="Zn(2)-C6 fungal-type" evidence="6">
    <location>
        <begin position="105"/>
        <end position="135"/>
    </location>
</feature>
<dbReference type="OrthoDB" id="4427833at2759"/>
<dbReference type="GO" id="GO:0000981">
    <property type="term" value="F:DNA-binding transcription factor activity, RNA polymerase II-specific"/>
    <property type="evidence" value="ECO:0007669"/>
    <property type="project" value="InterPro"/>
</dbReference>
<name>A0A0F8U882_9EURO</name>
<dbReference type="GO" id="GO:0008270">
    <property type="term" value="F:zinc ion binding"/>
    <property type="evidence" value="ECO:0007669"/>
    <property type="project" value="InterPro"/>
</dbReference>
<evidence type="ECO:0000256" key="2">
    <source>
        <dbReference type="ARBA" id="ARBA00023125"/>
    </source>
</evidence>
<dbReference type="EMBL" id="JZBS01003189">
    <property type="protein sequence ID" value="KKK15763.1"/>
    <property type="molecule type" value="Genomic_DNA"/>
</dbReference>
<keyword evidence="3" id="KW-0804">Transcription</keyword>
<keyword evidence="8" id="KW-1185">Reference proteome</keyword>
<dbReference type="PROSITE" id="PS50048">
    <property type="entry name" value="ZN2_CY6_FUNGAL_2"/>
    <property type="match status" value="1"/>
</dbReference>
<evidence type="ECO:0000313" key="7">
    <source>
        <dbReference type="EMBL" id="KKK15763.1"/>
    </source>
</evidence>
<dbReference type="AlphaFoldDB" id="A0A0F8U882"/>
<dbReference type="InterPro" id="IPR001138">
    <property type="entry name" value="Zn2Cys6_DnaBD"/>
</dbReference>
<evidence type="ECO:0000256" key="3">
    <source>
        <dbReference type="ARBA" id="ARBA00023163"/>
    </source>
</evidence>
<keyword evidence="1" id="KW-0805">Transcription regulation</keyword>
<protein>
    <recommendedName>
        <fullName evidence="6">Zn(2)-C6 fungal-type domain-containing protein</fullName>
    </recommendedName>
</protein>
<evidence type="ECO:0000256" key="5">
    <source>
        <dbReference type="SAM" id="MobiDB-lite"/>
    </source>
</evidence>
<dbReference type="Proteomes" id="UP000034291">
    <property type="component" value="Unassembled WGS sequence"/>
</dbReference>
<dbReference type="SUPFAM" id="SSF57701">
    <property type="entry name" value="Zn2/Cys6 DNA-binding domain"/>
    <property type="match status" value="1"/>
</dbReference>
<evidence type="ECO:0000256" key="1">
    <source>
        <dbReference type="ARBA" id="ARBA00023015"/>
    </source>
</evidence>
<keyword evidence="2" id="KW-0238">DNA-binding</keyword>
<organism evidence="7 8">
    <name type="scientific">Aspergillus rambellii</name>
    <dbReference type="NCBI Taxonomy" id="308745"/>
    <lineage>
        <taxon>Eukaryota</taxon>
        <taxon>Fungi</taxon>
        <taxon>Dikarya</taxon>
        <taxon>Ascomycota</taxon>
        <taxon>Pezizomycotina</taxon>
        <taxon>Eurotiomycetes</taxon>
        <taxon>Eurotiomycetidae</taxon>
        <taxon>Eurotiales</taxon>
        <taxon>Aspergillaceae</taxon>
        <taxon>Aspergillus</taxon>
        <taxon>Aspergillus subgen. Nidulantes</taxon>
    </lineage>
</organism>
<reference evidence="7 8" key="1">
    <citation type="submission" date="2015-02" db="EMBL/GenBank/DDBJ databases">
        <title>Draft Genome Sequences of Two Closely-Related Aflatoxigenic Aspergillus Species Obtained from the Cote d'Ivoire.</title>
        <authorList>
            <person name="Moore G.G."/>
            <person name="Beltz S.B."/>
            <person name="Mack B.M."/>
        </authorList>
    </citation>
    <scope>NUCLEOTIDE SEQUENCE [LARGE SCALE GENOMIC DNA]</scope>
    <source>
        <strain evidence="7 8">SRRC1468</strain>
    </source>
</reference>
<proteinExistence type="predicted"/>
<keyword evidence="4" id="KW-0539">Nucleus</keyword>
<evidence type="ECO:0000313" key="8">
    <source>
        <dbReference type="Proteomes" id="UP000034291"/>
    </source>
</evidence>
<evidence type="ECO:0000259" key="6">
    <source>
        <dbReference type="PROSITE" id="PS50048"/>
    </source>
</evidence>
<comment type="caution">
    <text evidence="7">The sequence shown here is derived from an EMBL/GenBank/DDBJ whole genome shotgun (WGS) entry which is preliminary data.</text>
</comment>
<evidence type="ECO:0000256" key="4">
    <source>
        <dbReference type="ARBA" id="ARBA00023242"/>
    </source>
</evidence>
<dbReference type="InterPro" id="IPR036864">
    <property type="entry name" value="Zn2-C6_fun-type_DNA-bd_sf"/>
</dbReference>